<proteinExistence type="predicted"/>
<evidence type="ECO:0000313" key="2">
    <source>
        <dbReference type="EMBL" id="KGN46567.1"/>
    </source>
</evidence>
<feature type="region of interest" description="Disordered" evidence="1">
    <location>
        <begin position="15"/>
        <end position="57"/>
    </location>
</feature>
<dbReference type="Proteomes" id="UP000029981">
    <property type="component" value="Chromosome 6"/>
</dbReference>
<evidence type="ECO:0000313" key="3">
    <source>
        <dbReference type="Proteomes" id="UP000029981"/>
    </source>
</evidence>
<dbReference type="EMBL" id="CM002927">
    <property type="protein sequence ID" value="KGN46567.1"/>
    <property type="molecule type" value="Genomic_DNA"/>
</dbReference>
<evidence type="ECO:0000256" key="1">
    <source>
        <dbReference type="SAM" id="MobiDB-lite"/>
    </source>
</evidence>
<keyword evidence="3" id="KW-1185">Reference proteome</keyword>
<sequence length="57" mass="6448">MFVREGSISLLKWNGREEEEEEEEGHRRVRNGCDLIQEDVEVSDGEDRGGGGGQRSK</sequence>
<accession>A0A0A0KDW2</accession>
<reference evidence="2 3" key="2">
    <citation type="journal article" date="2009" name="PLoS ONE">
        <title>An integrated genetic and cytogenetic map of the cucumber genome.</title>
        <authorList>
            <person name="Ren Y."/>
            <person name="Zhang Z."/>
            <person name="Liu J."/>
            <person name="Staub J.E."/>
            <person name="Han Y."/>
            <person name="Cheng Z."/>
            <person name="Li X."/>
            <person name="Lu J."/>
            <person name="Miao H."/>
            <person name="Kang H."/>
            <person name="Xie B."/>
            <person name="Gu X."/>
            <person name="Wang X."/>
            <person name="Du Y."/>
            <person name="Jin W."/>
            <person name="Huang S."/>
        </authorList>
    </citation>
    <scope>NUCLEOTIDE SEQUENCE [LARGE SCALE GENOMIC DNA]</scope>
    <source>
        <strain evidence="3">cv. 9930</strain>
    </source>
</reference>
<protein>
    <submittedName>
        <fullName evidence="2">Uncharacterized protein</fullName>
    </submittedName>
</protein>
<gene>
    <name evidence="2" type="ORF">Csa_6G109630</name>
</gene>
<reference evidence="2 3" key="4">
    <citation type="journal article" date="2011" name="BMC Genomics">
        <title>RNA-Seq improves annotation of protein-coding genes in the cucumber genome.</title>
        <authorList>
            <person name="Li Z."/>
            <person name="Zhang Z."/>
            <person name="Yan P."/>
            <person name="Huang S."/>
            <person name="Fei Z."/>
            <person name="Lin K."/>
        </authorList>
    </citation>
    <scope>NUCLEOTIDE SEQUENCE [LARGE SCALE GENOMIC DNA]</scope>
    <source>
        <strain evidence="3">cv. 9930</strain>
    </source>
</reference>
<name>A0A0A0KDW2_CUCSA</name>
<reference evidence="2 3" key="1">
    <citation type="journal article" date="2009" name="Nat. Genet.">
        <title>The genome of the cucumber, Cucumis sativus L.</title>
        <authorList>
            <person name="Huang S."/>
            <person name="Li R."/>
            <person name="Zhang Z."/>
            <person name="Li L."/>
            <person name="Gu X."/>
            <person name="Fan W."/>
            <person name="Lucas W.J."/>
            <person name="Wang X."/>
            <person name="Xie B."/>
            <person name="Ni P."/>
            <person name="Ren Y."/>
            <person name="Zhu H."/>
            <person name="Li J."/>
            <person name="Lin K."/>
            <person name="Jin W."/>
            <person name="Fei Z."/>
            <person name="Li G."/>
            <person name="Staub J."/>
            <person name="Kilian A."/>
            <person name="van der Vossen E.A."/>
            <person name="Wu Y."/>
            <person name="Guo J."/>
            <person name="He J."/>
            <person name="Jia Z."/>
            <person name="Ren Y."/>
            <person name="Tian G."/>
            <person name="Lu Y."/>
            <person name="Ruan J."/>
            <person name="Qian W."/>
            <person name="Wang M."/>
            <person name="Huang Q."/>
            <person name="Li B."/>
            <person name="Xuan Z."/>
            <person name="Cao J."/>
            <person name="Asan"/>
            <person name="Wu Z."/>
            <person name="Zhang J."/>
            <person name="Cai Q."/>
            <person name="Bai Y."/>
            <person name="Zhao B."/>
            <person name="Han Y."/>
            <person name="Li Y."/>
            <person name="Li X."/>
            <person name="Wang S."/>
            <person name="Shi Q."/>
            <person name="Liu S."/>
            <person name="Cho W.K."/>
            <person name="Kim J.Y."/>
            <person name="Xu Y."/>
            <person name="Heller-Uszynska K."/>
            <person name="Miao H."/>
            <person name="Cheng Z."/>
            <person name="Zhang S."/>
            <person name="Wu J."/>
            <person name="Yang Y."/>
            <person name="Kang H."/>
            <person name="Li M."/>
            <person name="Liang H."/>
            <person name="Ren X."/>
            <person name="Shi Z."/>
            <person name="Wen M."/>
            <person name="Jian M."/>
            <person name="Yang H."/>
            <person name="Zhang G."/>
            <person name="Yang Z."/>
            <person name="Chen R."/>
            <person name="Liu S."/>
            <person name="Li J."/>
            <person name="Ma L."/>
            <person name="Liu H."/>
            <person name="Zhou Y."/>
            <person name="Zhao J."/>
            <person name="Fang X."/>
            <person name="Li G."/>
            <person name="Fang L."/>
            <person name="Li Y."/>
            <person name="Liu D."/>
            <person name="Zheng H."/>
            <person name="Zhang Y."/>
            <person name="Qin N."/>
            <person name="Li Z."/>
            <person name="Yang G."/>
            <person name="Yang S."/>
            <person name="Bolund L."/>
            <person name="Kristiansen K."/>
            <person name="Zheng H."/>
            <person name="Li S."/>
            <person name="Zhang X."/>
            <person name="Yang H."/>
            <person name="Wang J."/>
            <person name="Sun R."/>
            <person name="Zhang B."/>
            <person name="Jiang S."/>
            <person name="Wang J."/>
            <person name="Du Y."/>
            <person name="Li S."/>
        </authorList>
    </citation>
    <scope>NUCLEOTIDE SEQUENCE [LARGE SCALE GENOMIC DNA]</scope>
    <source>
        <strain evidence="3">cv. 9930</strain>
    </source>
</reference>
<dbReference type="AlphaFoldDB" id="A0A0A0KDW2"/>
<reference evidence="2 3" key="3">
    <citation type="journal article" date="2010" name="BMC Genomics">
        <title>Transcriptome sequencing and comparative analysis of cucumber flowers with different sex types.</title>
        <authorList>
            <person name="Guo S."/>
            <person name="Zheng Y."/>
            <person name="Joung J.G."/>
            <person name="Liu S."/>
            <person name="Zhang Z."/>
            <person name="Crasta O.R."/>
            <person name="Sobral B.W."/>
            <person name="Xu Y."/>
            <person name="Huang S."/>
            <person name="Fei Z."/>
        </authorList>
    </citation>
    <scope>NUCLEOTIDE SEQUENCE [LARGE SCALE GENOMIC DNA]</scope>
    <source>
        <strain evidence="3">cv. 9930</strain>
    </source>
</reference>
<organism evidence="2 3">
    <name type="scientific">Cucumis sativus</name>
    <name type="common">Cucumber</name>
    <dbReference type="NCBI Taxonomy" id="3659"/>
    <lineage>
        <taxon>Eukaryota</taxon>
        <taxon>Viridiplantae</taxon>
        <taxon>Streptophyta</taxon>
        <taxon>Embryophyta</taxon>
        <taxon>Tracheophyta</taxon>
        <taxon>Spermatophyta</taxon>
        <taxon>Magnoliopsida</taxon>
        <taxon>eudicotyledons</taxon>
        <taxon>Gunneridae</taxon>
        <taxon>Pentapetalae</taxon>
        <taxon>rosids</taxon>
        <taxon>fabids</taxon>
        <taxon>Cucurbitales</taxon>
        <taxon>Cucurbitaceae</taxon>
        <taxon>Benincaseae</taxon>
        <taxon>Cucumis</taxon>
    </lineage>
</organism>
<dbReference type="Gramene" id="KGN46567">
    <property type="protein sequence ID" value="KGN46567"/>
    <property type="gene ID" value="Csa_6G109630"/>
</dbReference>